<protein>
    <submittedName>
        <fullName evidence="2">Uncharacterized protein</fullName>
    </submittedName>
</protein>
<dbReference type="AlphaFoldDB" id="K8E8S6"/>
<dbReference type="GeneID" id="19018304"/>
<dbReference type="KEGG" id="bpg:Bathy01g05690"/>
<dbReference type="OrthoDB" id="154395at2759"/>
<feature type="region of interest" description="Disordered" evidence="1">
    <location>
        <begin position="424"/>
        <end position="523"/>
    </location>
</feature>
<name>K8E8S6_9CHLO</name>
<gene>
    <name evidence="2" type="ORF">Bathy01g05690</name>
</gene>
<dbReference type="SUPFAM" id="SSF57850">
    <property type="entry name" value="RING/U-box"/>
    <property type="match status" value="1"/>
</dbReference>
<keyword evidence="3" id="KW-1185">Reference proteome</keyword>
<dbReference type="RefSeq" id="XP_007515168.1">
    <property type="nucleotide sequence ID" value="XM_007515106.1"/>
</dbReference>
<evidence type="ECO:0000313" key="3">
    <source>
        <dbReference type="Proteomes" id="UP000198341"/>
    </source>
</evidence>
<feature type="compositionally biased region" description="Basic and acidic residues" evidence="1">
    <location>
        <begin position="326"/>
        <end position="353"/>
    </location>
</feature>
<feature type="region of interest" description="Disordered" evidence="1">
    <location>
        <begin position="396"/>
        <end position="415"/>
    </location>
</feature>
<dbReference type="EMBL" id="FO082278">
    <property type="protein sequence ID" value="CCO14047.1"/>
    <property type="molecule type" value="Genomic_DNA"/>
</dbReference>
<dbReference type="eggNOG" id="ENOG502S8YG">
    <property type="taxonomic scope" value="Eukaryota"/>
</dbReference>
<dbReference type="Pfam" id="PF26200">
    <property type="entry name" value="Rcat_RNF216"/>
    <property type="match status" value="1"/>
</dbReference>
<sequence length="523" mass="59522">MRCCVCYSDETELGDCEVIECASGHVTCAECFNEHVKVETAKGAGEREKRNGNIMCPMFSEAVPKEQRCPAKAFDDRDVARFCEAETFNEYNRQKLALKEKQIVEQVEKDFEERLAREKKRAMETSSAEEKLRLAKEHVIEKVLTLSCPRCEQAFVDFDGCFALRCARCQAGFCAYCLADCGRDAHAHIGGCELGKQVTKWAQKNKSTVNNRGHPPGTYGSPAAFDESQRLRRLRDLTSYFELKEEKFVTEVLDALEKELKDLNLTKKDVQKSLVALKKSRNKPQKKKGGRARGMEDDIPAEHGHNPLDILGMMFGIMDHAPGRQRQREQQRIEEARRRQALEEERIQQREDKQRRLGRINDAFGAMKKVRDLEAKYQQDKDAAIKASLEDFREKVRHEQPQMRNNYNNKNNEKPGEAVVIDLASSGEKPNPNAGKLRAERRAKREREAAEAKRRIEAATKDNVIDLDLIESQQSPSPPSLFRAKPSSANRKRAASPVNNRNSAKKKRVAQQSNDSQEAIVLD</sequence>
<evidence type="ECO:0000313" key="2">
    <source>
        <dbReference type="EMBL" id="CCO14047.1"/>
    </source>
</evidence>
<accession>K8E8S6</accession>
<proteinExistence type="predicted"/>
<feature type="region of interest" description="Disordered" evidence="1">
    <location>
        <begin position="276"/>
        <end position="303"/>
    </location>
</feature>
<evidence type="ECO:0000256" key="1">
    <source>
        <dbReference type="SAM" id="MobiDB-lite"/>
    </source>
</evidence>
<dbReference type="Proteomes" id="UP000198341">
    <property type="component" value="Chromosome 1"/>
</dbReference>
<feature type="compositionally biased region" description="Basic and acidic residues" evidence="1">
    <location>
        <begin position="293"/>
        <end position="303"/>
    </location>
</feature>
<reference evidence="2 3" key="1">
    <citation type="submission" date="2011-10" db="EMBL/GenBank/DDBJ databases">
        <authorList>
            <person name="Genoscope - CEA"/>
        </authorList>
    </citation>
    <scope>NUCLEOTIDE SEQUENCE [LARGE SCALE GENOMIC DNA]</scope>
    <source>
        <strain evidence="2 3">RCC 1105</strain>
    </source>
</reference>
<feature type="compositionally biased region" description="Basic and acidic residues" evidence="1">
    <location>
        <begin position="437"/>
        <end position="464"/>
    </location>
</feature>
<organism evidence="2 3">
    <name type="scientific">Bathycoccus prasinos</name>
    <dbReference type="NCBI Taxonomy" id="41875"/>
    <lineage>
        <taxon>Eukaryota</taxon>
        <taxon>Viridiplantae</taxon>
        <taxon>Chlorophyta</taxon>
        <taxon>Mamiellophyceae</taxon>
        <taxon>Mamiellales</taxon>
        <taxon>Bathycoccaceae</taxon>
        <taxon>Bathycoccus</taxon>
    </lineage>
</organism>
<feature type="compositionally biased region" description="Basic residues" evidence="1">
    <location>
        <begin position="278"/>
        <end position="291"/>
    </location>
</feature>
<feature type="region of interest" description="Disordered" evidence="1">
    <location>
        <begin position="325"/>
        <end position="353"/>
    </location>
</feature>